<dbReference type="CDD" id="cd07067">
    <property type="entry name" value="HP_PGM_like"/>
    <property type="match status" value="1"/>
</dbReference>
<reference evidence="1 2" key="1">
    <citation type="journal article" date="2013" name="Genome Biol. Evol.">
        <title>Life in an arsenic-containing gold mine: genome and physiology of the autotrophic arsenite-oxidizing bacterium rhizobium sp. NT-26.</title>
        <authorList>
            <person name="Andres J."/>
            <person name="Arsene-Ploetze F."/>
            <person name="Barbe V."/>
            <person name="Brochier-Armanet C."/>
            <person name="Cleiss-Arnold J."/>
            <person name="Coppee J.Y."/>
            <person name="Dillies M.A."/>
            <person name="Geist"/>
            <person name="L"/>
            <person name="Joublin A."/>
            <person name="Koechler S."/>
            <person name="Lassalle F."/>
            <person name="Marchal M."/>
            <person name="Medigue C."/>
            <person name="Muller D."/>
            <person name="Nesme X."/>
            <person name="Plewniak F."/>
            <person name="Proux C."/>
            <person name="Ramirez-Bahena M.H."/>
            <person name="Schenowitz C."/>
            <person name="Sismeiro O."/>
            <person name="Vallenet D."/>
            <person name="Santini J.M."/>
            <person name="Bertin P.N."/>
        </authorList>
    </citation>
    <scope>NUCLEOTIDE SEQUENCE [LARGE SCALE GENOMIC DNA]</scope>
    <source>
        <strain evidence="1 2">NT-26</strain>
    </source>
</reference>
<dbReference type="InterPro" id="IPR029033">
    <property type="entry name" value="His_PPase_superfam"/>
</dbReference>
<dbReference type="EMBL" id="FO082820">
    <property type="protein sequence ID" value="CCF19644.1"/>
    <property type="molecule type" value="Genomic_DNA"/>
</dbReference>
<dbReference type="PANTHER" id="PTHR47623:SF1">
    <property type="entry name" value="OS09G0287300 PROTEIN"/>
    <property type="match status" value="1"/>
</dbReference>
<dbReference type="KEGG" id="rht:NT26_1920"/>
<dbReference type="InterPro" id="IPR013078">
    <property type="entry name" value="His_Pase_superF_clade-1"/>
</dbReference>
<protein>
    <submittedName>
        <fullName evidence="1">Phosphohistidine phosphatase protein</fullName>
    </submittedName>
</protein>
<sequence length="189" mass="21041">MVMVDVVLPHGYPSTEPLLRPSMNMISQPLTRVYLLRHARSAWAQPGERDFDRPLDDEGYAEAEIVAEKALDRGYRPARVISSTALRCRQTAEAIRRALDQDLELVFIDELYNAPLDVYLEIIASSTEAESMMFIGHNPTIEEVFEKLAGADTTAAAIPTGYPTAGLAVLERPAASHERHWTLTDFLTA</sequence>
<dbReference type="STRING" id="1125847.NT26_1920"/>
<dbReference type="Proteomes" id="UP000010792">
    <property type="component" value="Chromosome"/>
</dbReference>
<dbReference type="PANTHER" id="PTHR47623">
    <property type="entry name" value="OS09G0287300 PROTEIN"/>
    <property type="match status" value="1"/>
</dbReference>
<dbReference type="AlphaFoldDB" id="L0NFK7"/>
<evidence type="ECO:0000313" key="1">
    <source>
        <dbReference type="EMBL" id="CCF19644.1"/>
    </source>
</evidence>
<gene>
    <name evidence="1" type="ORF">NT26_1920</name>
</gene>
<name>L0NFK7_9HYPH</name>
<accession>L0NFK7</accession>
<keyword evidence="2" id="KW-1185">Reference proteome</keyword>
<proteinExistence type="predicted"/>
<organism evidence="1 2">
    <name type="scientific">Pseudorhizobium banfieldiae</name>
    <dbReference type="NCBI Taxonomy" id="1125847"/>
    <lineage>
        <taxon>Bacteria</taxon>
        <taxon>Pseudomonadati</taxon>
        <taxon>Pseudomonadota</taxon>
        <taxon>Alphaproteobacteria</taxon>
        <taxon>Hyphomicrobiales</taxon>
        <taxon>Rhizobiaceae</taxon>
        <taxon>Rhizobium/Agrobacterium group</taxon>
        <taxon>Pseudorhizobium</taxon>
    </lineage>
</organism>
<dbReference type="Gene3D" id="3.40.50.1240">
    <property type="entry name" value="Phosphoglycerate mutase-like"/>
    <property type="match status" value="1"/>
</dbReference>
<dbReference type="SUPFAM" id="SSF53254">
    <property type="entry name" value="Phosphoglycerate mutase-like"/>
    <property type="match status" value="1"/>
</dbReference>
<dbReference type="SMART" id="SM00855">
    <property type="entry name" value="PGAM"/>
    <property type="match status" value="1"/>
</dbReference>
<evidence type="ECO:0000313" key="2">
    <source>
        <dbReference type="Proteomes" id="UP000010792"/>
    </source>
</evidence>
<dbReference type="Pfam" id="PF00300">
    <property type="entry name" value="His_Phos_1"/>
    <property type="match status" value="1"/>
</dbReference>